<proteinExistence type="predicted"/>
<keyword evidence="2" id="KW-1185">Reference proteome</keyword>
<evidence type="ECO:0000313" key="1">
    <source>
        <dbReference type="EMBL" id="KUF10705.1"/>
    </source>
</evidence>
<comment type="caution">
    <text evidence="1">The sequence shown here is derived from an EMBL/GenBank/DDBJ whole genome shotgun (WGS) entry which is preliminary data.</text>
</comment>
<evidence type="ECO:0000313" key="2">
    <source>
        <dbReference type="Proteomes" id="UP000054396"/>
    </source>
</evidence>
<dbReference type="Gene3D" id="2.70.70.10">
    <property type="entry name" value="Glucose Permease (Domain IIA)"/>
    <property type="match status" value="1"/>
</dbReference>
<dbReference type="EMBL" id="LPXO01000006">
    <property type="protein sequence ID" value="KUF10705.1"/>
    <property type="molecule type" value="Genomic_DNA"/>
</dbReference>
<dbReference type="OrthoDB" id="9809144at2"/>
<dbReference type="STRING" id="1685382.AVJ23_12130"/>
<dbReference type="SUPFAM" id="SSF51261">
    <property type="entry name" value="Duplicated hybrid motif"/>
    <property type="match status" value="1"/>
</dbReference>
<dbReference type="Proteomes" id="UP000054396">
    <property type="component" value="Unassembled WGS sequence"/>
</dbReference>
<gene>
    <name evidence="1" type="ORF">AVJ23_12130</name>
</gene>
<organism evidence="1 2">
    <name type="scientific">Pseudoponticoccus marisrubri</name>
    <dbReference type="NCBI Taxonomy" id="1685382"/>
    <lineage>
        <taxon>Bacteria</taxon>
        <taxon>Pseudomonadati</taxon>
        <taxon>Pseudomonadota</taxon>
        <taxon>Alphaproteobacteria</taxon>
        <taxon>Rhodobacterales</taxon>
        <taxon>Roseobacteraceae</taxon>
        <taxon>Pseudoponticoccus</taxon>
    </lineage>
</organism>
<protein>
    <submittedName>
        <fullName evidence="1">Peptidase M23</fullName>
    </submittedName>
</protein>
<dbReference type="AlphaFoldDB" id="A0A0W7WJK5"/>
<dbReference type="InterPro" id="IPR011055">
    <property type="entry name" value="Dup_hybrid_motif"/>
</dbReference>
<name>A0A0W7WJK5_9RHOB</name>
<accession>A0A0W7WJK5</accession>
<sequence>MAGVAGLCLALAAPVSGPVAARQAGDAARDAAEALEAASVLLDTADSARDRVAALTDTVRAFEDGLAAMREGLRDAAIRETELTRRLAAQEEEVAQLLGVLTALGNRAQPETLLHPQGPLGTARSGMLVAAVTPGLAAQAAALRADLEEVTALRQLQQNAARTLEEGLSGVQNARTALSQAIADRTDLPRRFTEDPVQTEILIAATETLQGFASGLSQIGEGAEADPLPPIGDRKGLLPLPVRGVLIRGAGEADAAGVTRPGIVLATRPQALVTTPTAATIRYNGPLLDYGLVSILEPQAGLLFVLAGLEAVYGSAGEVLPAGSPVGLMGGADPQAGDVVSPSGEGGGAGRSETLYMEVRQGDQPVDPLDWFTTD</sequence>
<reference evidence="1 2" key="1">
    <citation type="submission" date="2015-12" db="EMBL/GenBank/DDBJ databases">
        <authorList>
            <person name="Shamseldin A."/>
            <person name="Moawad H."/>
            <person name="Abd El-Rahim W.M."/>
            <person name="Sadowsky M.J."/>
        </authorList>
    </citation>
    <scope>NUCLEOTIDE SEQUENCE [LARGE SCALE GENOMIC DNA]</scope>
    <source>
        <strain evidence="1 2">SJ5A-1</strain>
    </source>
</reference>